<dbReference type="PANTHER" id="PTHR12110:SF53">
    <property type="entry name" value="BLR5974 PROTEIN"/>
    <property type="match status" value="1"/>
</dbReference>
<dbReference type="EMBL" id="JH651379">
    <property type="protein sequence ID" value="EIJ38543.1"/>
    <property type="molecule type" value="Genomic_DNA"/>
</dbReference>
<dbReference type="Gene3D" id="3.20.20.150">
    <property type="entry name" value="Divalent-metal-dependent TIM barrel enzymes"/>
    <property type="match status" value="1"/>
</dbReference>
<dbReference type="OrthoDB" id="1114629at2"/>
<feature type="domain" description="Xylose isomerase-like TIM barrel" evidence="1">
    <location>
        <begin position="71"/>
        <end position="318"/>
    </location>
</feature>
<accession>I3C4K0</accession>
<evidence type="ECO:0000313" key="2">
    <source>
        <dbReference type="EMBL" id="EIJ38543.1"/>
    </source>
</evidence>
<dbReference type="InterPro" id="IPR013022">
    <property type="entry name" value="Xyl_isomerase-like_TIM-brl"/>
</dbReference>
<dbReference type="Proteomes" id="UP000004690">
    <property type="component" value="Unassembled WGS sequence"/>
</dbReference>
<dbReference type="GO" id="GO:0016853">
    <property type="term" value="F:isomerase activity"/>
    <property type="evidence" value="ECO:0007669"/>
    <property type="project" value="UniProtKB-KW"/>
</dbReference>
<dbReference type="eggNOG" id="COG1082">
    <property type="taxonomic scope" value="Bacteria"/>
</dbReference>
<dbReference type="PANTHER" id="PTHR12110">
    <property type="entry name" value="HYDROXYPYRUVATE ISOMERASE"/>
    <property type="match status" value="1"/>
</dbReference>
<dbReference type="InterPro" id="IPR050312">
    <property type="entry name" value="IolE/XylAMocC-like"/>
</dbReference>
<dbReference type="Pfam" id="PF01261">
    <property type="entry name" value="AP_endonuc_2"/>
    <property type="match status" value="1"/>
</dbReference>
<dbReference type="SUPFAM" id="SSF51658">
    <property type="entry name" value="Xylose isomerase-like"/>
    <property type="match status" value="1"/>
</dbReference>
<protein>
    <submittedName>
        <fullName evidence="2">Xylose isomerase-like enzyme</fullName>
    </submittedName>
</protein>
<dbReference type="AlphaFoldDB" id="I3C4K0"/>
<keyword evidence="3" id="KW-1185">Reference proteome</keyword>
<dbReference type="InterPro" id="IPR036237">
    <property type="entry name" value="Xyl_isomerase-like_sf"/>
</dbReference>
<organism evidence="2 3">
    <name type="scientific">Galbibacter orientalis DSM 19592</name>
    <dbReference type="NCBI Taxonomy" id="926559"/>
    <lineage>
        <taxon>Bacteria</taxon>
        <taxon>Pseudomonadati</taxon>
        <taxon>Bacteroidota</taxon>
        <taxon>Flavobacteriia</taxon>
        <taxon>Flavobacteriales</taxon>
        <taxon>Flavobacteriaceae</taxon>
        <taxon>Galbibacter</taxon>
    </lineage>
</organism>
<dbReference type="STRING" id="926559.JoomaDRAFT_1528"/>
<keyword evidence="2" id="KW-0413">Isomerase</keyword>
<proteinExistence type="predicted"/>
<reference evidence="2 3" key="1">
    <citation type="submission" date="2012-02" db="EMBL/GenBank/DDBJ databases">
        <title>Improved High-Quality Draft genome of Joostella marina DSM 19592.</title>
        <authorList>
            <consortium name="US DOE Joint Genome Institute (JGI-PGF)"/>
            <person name="Lucas S."/>
            <person name="Copeland A."/>
            <person name="Lapidus A."/>
            <person name="Bruce D."/>
            <person name="Goodwin L."/>
            <person name="Pitluck S."/>
            <person name="Peters L."/>
            <person name="Chertkov O."/>
            <person name="Ovchinnikova G."/>
            <person name="Kyrpides N."/>
            <person name="Mavromatis K."/>
            <person name="Detter J.C."/>
            <person name="Han C."/>
            <person name="Land M."/>
            <person name="Hauser L."/>
            <person name="Markowitz V."/>
            <person name="Cheng J.-F."/>
            <person name="Hugenholtz P."/>
            <person name="Woyke T."/>
            <person name="Wu D."/>
            <person name="Tindall B."/>
            <person name="Brambilla E."/>
            <person name="Klenk H.-P."/>
            <person name="Eisen J.A."/>
        </authorList>
    </citation>
    <scope>NUCLEOTIDE SEQUENCE [LARGE SCALE GENOMIC DNA]</scope>
    <source>
        <strain evidence="2 3">DSM 19592</strain>
    </source>
</reference>
<dbReference type="RefSeq" id="WP_008611778.1">
    <property type="nucleotide sequence ID" value="NZ_JH651379.1"/>
</dbReference>
<evidence type="ECO:0000313" key="3">
    <source>
        <dbReference type="Proteomes" id="UP000004690"/>
    </source>
</evidence>
<evidence type="ECO:0000259" key="1">
    <source>
        <dbReference type="Pfam" id="PF01261"/>
    </source>
</evidence>
<dbReference type="HOGENOM" id="CLU_050006_6_2_10"/>
<name>I3C4K0_9FLAO</name>
<gene>
    <name evidence="2" type="ORF">JoomaDRAFT_1528</name>
</gene>
<dbReference type="PROSITE" id="PS51257">
    <property type="entry name" value="PROKAR_LIPOPROTEIN"/>
    <property type="match status" value="1"/>
</dbReference>
<sequence length="341" mass="38594">MKRRNFIRNTSQAGLALSFLGMYACKETPSKEAIPEEEAAVFEPFFKLSLAQWSLHKMIWEEKLNPMDFAKKAKDLGFEGLEYVNQLYNKELEKRGNNNNAIISLAEDLKKISDQQQMKNQIMMVDLQGDENLLSTPNQTHRKQGVENHKIWIDATAILGCHSMRINLFGSNDEEIWKENSIASLKELSEYASEKNVNIIVENHGYLSSNGALMAEVMETVNKENCGTLPDFGNFCLKREDNKLWDAPCIEEYDIYKGVEELMPFAKGVSAKTFNFDENGNETTIDFYKMMKIVKDAGFTGFVGVEYEGEELSEEKGILATKALLLAVAKKLSETSTTNQA</sequence>